<sequence length="261" mass="28808">MLFQEHKDTRLLRRWFHKRLQIELNDISTRSAAGRLIQEIRIRDLSLGTKFPRINAIRVENVEMAEDKNIFDKITLLIDMDYTGGLETSIDVTTVFGKKANLSIKTAINANGSRPVRVAIVEEGSLADKAAFKPGDTLLAINNVPIRSERQVVRFLQQTIGDLLILVDRNLDDIDDEGLKDSESVVGSTTNGNNDDGFVCLGEVATPPATVAERRSVSPGGNSFQLFMNGIRLRNVPSFKEAVFFSPQFIAGIWAGSCGDG</sequence>
<organism evidence="2 3">
    <name type="scientific">Teladorsagia circumcincta</name>
    <name type="common">Brown stomach worm</name>
    <name type="synonym">Ostertagia circumcincta</name>
    <dbReference type="NCBI Taxonomy" id="45464"/>
    <lineage>
        <taxon>Eukaryota</taxon>
        <taxon>Metazoa</taxon>
        <taxon>Ecdysozoa</taxon>
        <taxon>Nematoda</taxon>
        <taxon>Chromadorea</taxon>
        <taxon>Rhabditida</taxon>
        <taxon>Rhabditina</taxon>
        <taxon>Rhabditomorpha</taxon>
        <taxon>Strongyloidea</taxon>
        <taxon>Trichostrongylidae</taxon>
        <taxon>Teladorsagia</taxon>
    </lineage>
</organism>
<accession>A0A2G9UYN2</accession>
<feature type="domain" description="PDZ" evidence="1">
    <location>
        <begin position="91"/>
        <end position="171"/>
    </location>
</feature>
<dbReference type="PANTHER" id="PTHR21519:SF1">
    <property type="entry name" value="PDZ DOMAIN-CONTAINING PROTEIN 8"/>
    <property type="match status" value="1"/>
</dbReference>
<dbReference type="InterPro" id="IPR041489">
    <property type="entry name" value="PDZ_6"/>
</dbReference>
<name>A0A2G9UYN2_TELCI</name>
<dbReference type="Gene3D" id="2.30.42.10">
    <property type="match status" value="1"/>
</dbReference>
<dbReference type="GO" id="GO:0044233">
    <property type="term" value="C:mitochondria-associated endoplasmic reticulum membrane contact site"/>
    <property type="evidence" value="ECO:0007669"/>
    <property type="project" value="InterPro"/>
</dbReference>
<keyword evidence="3" id="KW-1185">Reference proteome</keyword>
<gene>
    <name evidence="2" type="ORF">TELCIR_03137</name>
</gene>
<dbReference type="SUPFAM" id="SSF50156">
    <property type="entry name" value="PDZ domain-like"/>
    <property type="match status" value="1"/>
</dbReference>
<dbReference type="GO" id="GO:0005739">
    <property type="term" value="C:mitochondrion"/>
    <property type="evidence" value="ECO:0007669"/>
    <property type="project" value="GOC"/>
</dbReference>
<evidence type="ECO:0000313" key="3">
    <source>
        <dbReference type="Proteomes" id="UP000230423"/>
    </source>
</evidence>
<dbReference type="SMART" id="SM00228">
    <property type="entry name" value="PDZ"/>
    <property type="match status" value="1"/>
</dbReference>
<dbReference type="GO" id="GO:1990456">
    <property type="term" value="P:mitochondrion-endoplasmic reticulum membrane tethering"/>
    <property type="evidence" value="ECO:0007669"/>
    <property type="project" value="InterPro"/>
</dbReference>
<dbReference type="Pfam" id="PF26547">
    <property type="entry name" value="PDZD8_N"/>
    <property type="match status" value="1"/>
</dbReference>
<dbReference type="InterPro" id="IPR036034">
    <property type="entry name" value="PDZ_sf"/>
</dbReference>
<dbReference type="PROSITE" id="PS50106">
    <property type="entry name" value="PDZ"/>
    <property type="match status" value="1"/>
</dbReference>
<dbReference type="Pfam" id="PF17820">
    <property type="entry name" value="PDZ_6"/>
    <property type="match status" value="1"/>
</dbReference>
<dbReference type="OrthoDB" id="10004596at2759"/>
<evidence type="ECO:0000259" key="1">
    <source>
        <dbReference type="PROSITE" id="PS50106"/>
    </source>
</evidence>
<protein>
    <recommendedName>
        <fullName evidence="1">PDZ domain-containing protein</fullName>
    </recommendedName>
</protein>
<dbReference type="Proteomes" id="UP000230423">
    <property type="component" value="Unassembled WGS sequence"/>
</dbReference>
<dbReference type="InterPro" id="IPR001478">
    <property type="entry name" value="PDZ"/>
</dbReference>
<reference evidence="2 3" key="1">
    <citation type="submission" date="2015-09" db="EMBL/GenBank/DDBJ databases">
        <title>Draft genome of the parasitic nematode Teladorsagia circumcincta isolate WARC Sus (inbred).</title>
        <authorList>
            <person name="Mitreva M."/>
        </authorList>
    </citation>
    <scope>NUCLEOTIDE SEQUENCE [LARGE SCALE GENOMIC DNA]</scope>
    <source>
        <strain evidence="2 3">S</strain>
    </source>
</reference>
<dbReference type="InterPro" id="IPR058801">
    <property type="entry name" value="PDZD8_N"/>
</dbReference>
<evidence type="ECO:0000313" key="2">
    <source>
        <dbReference type="EMBL" id="PIO74842.1"/>
    </source>
</evidence>
<dbReference type="PANTHER" id="PTHR21519">
    <property type="entry name" value="PDZ DOMAIN-CONTAINING PROTEIN 8"/>
    <property type="match status" value="1"/>
</dbReference>
<proteinExistence type="predicted"/>
<dbReference type="AlphaFoldDB" id="A0A2G9UYN2"/>
<dbReference type="InterPro" id="IPR039275">
    <property type="entry name" value="PDZD8"/>
</dbReference>
<dbReference type="GO" id="GO:0051560">
    <property type="term" value="P:mitochondrial calcium ion homeostasis"/>
    <property type="evidence" value="ECO:0007669"/>
    <property type="project" value="InterPro"/>
</dbReference>
<dbReference type="EMBL" id="KZ345213">
    <property type="protein sequence ID" value="PIO74842.1"/>
    <property type="molecule type" value="Genomic_DNA"/>
</dbReference>